<evidence type="ECO:0000256" key="10">
    <source>
        <dbReference type="ARBA" id="ARBA00023180"/>
    </source>
</evidence>
<evidence type="ECO:0000256" key="6">
    <source>
        <dbReference type="ARBA" id="ARBA00023040"/>
    </source>
</evidence>
<protein>
    <recommendedName>
        <fullName evidence="14">G-protein coupled receptors family 1 profile domain-containing protein</fullName>
    </recommendedName>
</protein>
<keyword evidence="9 12" id="KW-0675">Receptor</keyword>
<proteinExistence type="inferred from homology"/>
<dbReference type="PRINTS" id="PR00237">
    <property type="entry name" value="GPCRRHODOPSN"/>
</dbReference>
<evidence type="ECO:0000256" key="8">
    <source>
        <dbReference type="ARBA" id="ARBA00023157"/>
    </source>
</evidence>
<gene>
    <name evidence="15" type="ORF">KUTeg_008047</name>
</gene>
<evidence type="ECO:0000259" key="14">
    <source>
        <dbReference type="PROSITE" id="PS50262"/>
    </source>
</evidence>
<keyword evidence="10" id="KW-0325">Glycoprotein</keyword>
<feature type="transmembrane region" description="Helical" evidence="13">
    <location>
        <begin position="87"/>
        <end position="111"/>
    </location>
</feature>
<evidence type="ECO:0000313" key="16">
    <source>
        <dbReference type="Proteomes" id="UP001217089"/>
    </source>
</evidence>
<dbReference type="Proteomes" id="UP001217089">
    <property type="component" value="Unassembled WGS sequence"/>
</dbReference>
<feature type="transmembrane region" description="Helical" evidence="13">
    <location>
        <begin position="164"/>
        <end position="186"/>
    </location>
</feature>
<feature type="transmembrane region" description="Helical" evidence="13">
    <location>
        <begin position="123"/>
        <end position="144"/>
    </location>
</feature>
<evidence type="ECO:0000256" key="7">
    <source>
        <dbReference type="ARBA" id="ARBA00023136"/>
    </source>
</evidence>
<evidence type="ECO:0000256" key="4">
    <source>
        <dbReference type="ARBA" id="ARBA00022692"/>
    </source>
</evidence>
<keyword evidence="4 12" id="KW-0812">Transmembrane</keyword>
<dbReference type="Pfam" id="PF00001">
    <property type="entry name" value="7tm_1"/>
    <property type="match status" value="1"/>
</dbReference>
<keyword evidence="6 12" id="KW-0297">G-protein coupled receptor</keyword>
<feature type="domain" description="G-protein coupled receptors family 1 profile" evidence="14">
    <location>
        <begin position="66"/>
        <end position="332"/>
    </location>
</feature>
<organism evidence="15 16">
    <name type="scientific">Tegillarca granosa</name>
    <name type="common">Malaysian cockle</name>
    <name type="synonym">Anadara granosa</name>
    <dbReference type="NCBI Taxonomy" id="220873"/>
    <lineage>
        <taxon>Eukaryota</taxon>
        <taxon>Metazoa</taxon>
        <taxon>Spiralia</taxon>
        <taxon>Lophotrochozoa</taxon>
        <taxon>Mollusca</taxon>
        <taxon>Bivalvia</taxon>
        <taxon>Autobranchia</taxon>
        <taxon>Pteriomorphia</taxon>
        <taxon>Arcoida</taxon>
        <taxon>Arcoidea</taxon>
        <taxon>Arcidae</taxon>
        <taxon>Tegillarca</taxon>
    </lineage>
</organism>
<dbReference type="PRINTS" id="PR01012">
    <property type="entry name" value="NRPEPTIDEYR"/>
</dbReference>
<evidence type="ECO:0000256" key="9">
    <source>
        <dbReference type="ARBA" id="ARBA00023170"/>
    </source>
</evidence>
<keyword evidence="11 12" id="KW-0807">Transducer</keyword>
<keyword evidence="8" id="KW-1015">Disulfide bond</keyword>
<sequence length="394" mass="44445">MERRIMLYEDTLMTTSTVLPFLNFTTDSIPNNSVNLAGNLTEPPASNTRIVVPVVFSLLVVIGSIGNGLVIYVLLRYGEKSVTNVYIMNLAVADLLFIIIVLPVTAAYYAIPTWIFGDVVCRMSIYMVYVTLHATCLTLAAMTIDRYHAIVNPIDSMNWRTPKVSLFISIGVWAVSLSVSIPFLVYTSQIVDEVGDYQCSENWPSLIVNKVATLIVILSTYVLPLTVIVLCYARILHHLWRGMKHTRVPTSENEANGTVPLRSAAQLRRKRRVTRMVAAVILLFAIFWLPIHVINMWYKWDPYFPKSEVLLMFKIFSHTLSYANSCVNPFVYAFLNDGFRKAFRKRCPRLGKLFGCVKKAKSDAATSMIDKAVEARPGMEETHTEFSTQVTSFA</sequence>
<dbReference type="InterPro" id="IPR017452">
    <property type="entry name" value="GPCR_Rhodpsn_7TM"/>
</dbReference>
<evidence type="ECO:0000256" key="5">
    <source>
        <dbReference type="ARBA" id="ARBA00022989"/>
    </source>
</evidence>
<comment type="subcellular location">
    <subcellularLocation>
        <location evidence="1">Cell membrane</location>
        <topology evidence="1">Multi-pass membrane protein</topology>
    </subcellularLocation>
</comment>
<reference evidence="15 16" key="1">
    <citation type="submission" date="2022-12" db="EMBL/GenBank/DDBJ databases">
        <title>Chromosome-level genome of Tegillarca granosa.</title>
        <authorList>
            <person name="Kim J."/>
        </authorList>
    </citation>
    <scope>NUCLEOTIDE SEQUENCE [LARGE SCALE GENOMIC DNA]</scope>
    <source>
        <strain evidence="15">Teg-2019</strain>
        <tissue evidence="15">Adductor muscle</tissue>
    </source>
</reference>
<feature type="transmembrane region" description="Helical" evidence="13">
    <location>
        <begin position="211"/>
        <end position="235"/>
    </location>
</feature>
<accession>A0ABQ9FA56</accession>
<evidence type="ECO:0000256" key="12">
    <source>
        <dbReference type="RuleBase" id="RU000688"/>
    </source>
</evidence>
<feature type="transmembrane region" description="Helical" evidence="13">
    <location>
        <begin position="310"/>
        <end position="335"/>
    </location>
</feature>
<dbReference type="Gene3D" id="1.20.1070.10">
    <property type="entry name" value="Rhodopsin 7-helix transmembrane proteins"/>
    <property type="match status" value="1"/>
</dbReference>
<evidence type="ECO:0000313" key="15">
    <source>
        <dbReference type="EMBL" id="KAJ8313486.1"/>
    </source>
</evidence>
<feature type="transmembrane region" description="Helical" evidence="13">
    <location>
        <begin position="50"/>
        <end position="75"/>
    </location>
</feature>
<comment type="similarity">
    <text evidence="2 12">Belongs to the G-protein coupled receptor 1 family.</text>
</comment>
<dbReference type="PANTHER" id="PTHR45695:SF23">
    <property type="entry name" value="GALANIN-LIKE G-PROTEIN COUPLED RECEPTOR NPR-9"/>
    <property type="match status" value="1"/>
</dbReference>
<keyword evidence="5 13" id="KW-1133">Transmembrane helix</keyword>
<dbReference type="PROSITE" id="PS50262">
    <property type="entry name" value="G_PROTEIN_RECEP_F1_2"/>
    <property type="match status" value="1"/>
</dbReference>
<evidence type="ECO:0000256" key="3">
    <source>
        <dbReference type="ARBA" id="ARBA00022475"/>
    </source>
</evidence>
<feature type="transmembrane region" description="Helical" evidence="13">
    <location>
        <begin position="276"/>
        <end position="298"/>
    </location>
</feature>
<evidence type="ECO:0000256" key="2">
    <source>
        <dbReference type="ARBA" id="ARBA00010663"/>
    </source>
</evidence>
<evidence type="ECO:0000256" key="13">
    <source>
        <dbReference type="SAM" id="Phobius"/>
    </source>
</evidence>
<dbReference type="PANTHER" id="PTHR45695">
    <property type="entry name" value="LEUCOKININ RECEPTOR-RELATED"/>
    <property type="match status" value="1"/>
</dbReference>
<evidence type="ECO:0000256" key="1">
    <source>
        <dbReference type="ARBA" id="ARBA00004651"/>
    </source>
</evidence>
<keyword evidence="16" id="KW-1185">Reference proteome</keyword>
<dbReference type="SUPFAM" id="SSF81321">
    <property type="entry name" value="Family A G protein-coupled receptor-like"/>
    <property type="match status" value="1"/>
</dbReference>
<evidence type="ECO:0000256" key="11">
    <source>
        <dbReference type="ARBA" id="ARBA00023224"/>
    </source>
</evidence>
<name>A0ABQ9FA56_TEGGR</name>
<keyword evidence="7 13" id="KW-0472">Membrane</keyword>
<keyword evidence="3" id="KW-1003">Cell membrane</keyword>
<comment type="caution">
    <text evidence="15">The sequence shown here is derived from an EMBL/GenBank/DDBJ whole genome shotgun (WGS) entry which is preliminary data.</text>
</comment>
<dbReference type="InterPro" id="IPR000276">
    <property type="entry name" value="GPCR_Rhodpsn"/>
</dbReference>
<dbReference type="PROSITE" id="PS00237">
    <property type="entry name" value="G_PROTEIN_RECEP_F1_1"/>
    <property type="match status" value="1"/>
</dbReference>
<dbReference type="InterPro" id="IPR000611">
    <property type="entry name" value="NPY_rcpt"/>
</dbReference>
<dbReference type="EMBL" id="JARBDR010000342">
    <property type="protein sequence ID" value="KAJ8313486.1"/>
    <property type="molecule type" value="Genomic_DNA"/>
</dbReference>